<evidence type="ECO:0000313" key="2">
    <source>
        <dbReference type="Proteomes" id="UP000053244"/>
    </source>
</evidence>
<proteinExistence type="predicted"/>
<accession>A0A101JQS2</accession>
<gene>
    <name evidence="1" type="ORF">ADL15_22555</name>
</gene>
<reference evidence="1 2" key="1">
    <citation type="submission" date="2015-10" db="EMBL/GenBank/DDBJ databases">
        <authorList>
            <person name="Gilbert D.G."/>
        </authorList>
    </citation>
    <scope>NUCLEOTIDE SEQUENCE [LARGE SCALE GENOMIC DNA]</scope>
    <source>
        <strain evidence="1 2">NRRL B-16712</strain>
    </source>
</reference>
<keyword evidence="2" id="KW-1185">Reference proteome</keyword>
<sequence length="162" mass="18027">MENATRFTDPGYGLWPFTAEILVRCPACEGLATVTKAPDSENGRTRRLTCTGCGHNTSWTAPTLPGGNSWSIPGARGPYDPYFHRPVWLRAGCCGGHSLWAYNVAHLDLLDRFIGAELRERGQWASCGEWTLIEALPLWMKAAKNRDELVRTIRRLRATLPG</sequence>
<evidence type="ECO:0000313" key="1">
    <source>
        <dbReference type="EMBL" id="KUL31238.1"/>
    </source>
</evidence>
<organism evidence="1 2">
    <name type="scientific">Actinoplanes awajinensis subsp. mycoplanecinus</name>
    <dbReference type="NCBI Taxonomy" id="135947"/>
    <lineage>
        <taxon>Bacteria</taxon>
        <taxon>Bacillati</taxon>
        <taxon>Actinomycetota</taxon>
        <taxon>Actinomycetes</taxon>
        <taxon>Micromonosporales</taxon>
        <taxon>Micromonosporaceae</taxon>
        <taxon>Actinoplanes</taxon>
    </lineage>
</organism>
<dbReference type="RefSeq" id="WP_067694572.1">
    <property type="nucleotide sequence ID" value="NZ_LLZH01000223.1"/>
</dbReference>
<comment type="caution">
    <text evidence="1">The sequence shown here is derived from an EMBL/GenBank/DDBJ whole genome shotgun (WGS) entry which is preliminary data.</text>
</comment>
<name>A0A101JQS2_9ACTN</name>
<dbReference type="Proteomes" id="UP000053244">
    <property type="component" value="Unassembled WGS sequence"/>
</dbReference>
<dbReference type="OrthoDB" id="7189707at2"/>
<dbReference type="EMBL" id="LLZH01000223">
    <property type="protein sequence ID" value="KUL31238.1"/>
    <property type="molecule type" value="Genomic_DNA"/>
</dbReference>
<dbReference type="AlphaFoldDB" id="A0A101JQS2"/>
<protein>
    <submittedName>
        <fullName evidence="1">Uncharacterized protein</fullName>
    </submittedName>
</protein>